<proteinExistence type="predicted"/>
<dbReference type="EMBL" id="JAIWYP010000010">
    <property type="protein sequence ID" value="KAH3749224.1"/>
    <property type="molecule type" value="Genomic_DNA"/>
</dbReference>
<protein>
    <submittedName>
        <fullName evidence="1">Uncharacterized protein</fullName>
    </submittedName>
</protein>
<dbReference type="Proteomes" id="UP000828390">
    <property type="component" value="Unassembled WGS sequence"/>
</dbReference>
<sequence>MAGFLTLLGNMVNQQTFVQTNGAALRGELLQKIMIGTLMLAPTIKCSCLPMLAHNKSSGLGHGLCWNTGPEQLSLSLFEVTISIQPCQLIKR</sequence>
<name>A0A9D4DKG0_DREPO</name>
<gene>
    <name evidence="1" type="ORF">DPMN_183717</name>
</gene>
<reference evidence="1" key="1">
    <citation type="journal article" date="2019" name="bioRxiv">
        <title>The Genome of the Zebra Mussel, Dreissena polymorpha: A Resource for Invasive Species Research.</title>
        <authorList>
            <person name="McCartney M.A."/>
            <person name="Auch B."/>
            <person name="Kono T."/>
            <person name="Mallez S."/>
            <person name="Zhang Y."/>
            <person name="Obille A."/>
            <person name="Becker A."/>
            <person name="Abrahante J.E."/>
            <person name="Garbe J."/>
            <person name="Badalamenti J.P."/>
            <person name="Herman A."/>
            <person name="Mangelson H."/>
            <person name="Liachko I."/>
            <person name="Sullivan S."/>
            <person name="Sone E.D."/>
            <person name="Koren S."/>
            <person name="Silverstein K.A.T."/>
            <person name="Beckman K.B."/>
            <person name="Gohl D.M."/>
        </authorList>
    </citation>
    <scope>NUCLEOTIDE SEQUENCE</scope>
    <source>
        <strain evidence="1">Duluth1</strain>
        <tissue evidence="1">Whole animal</tissue>
    </source>
</reference>
<accession>A0A9D4DKG0</accession>
<evidence type="ECO:0000313" key="2">
    <source>
        <dbReference type="Proteomes" id="UP000828390"/>
    </source>
</evidence>
<comment type="caution">
    <text evidence="1">The sequence shown here is derived from an EMBL/GenBank/DDBJ whole genome shotgun (WGS) entry which is preliminary data.</text>
</comment>
<keyword evidence="2" id="KW-1185">Reference proteome</keyword>
<dbReference type="AlphaFoldDB" id="A0A9D4DKG0"/>
<evidence type="ECO:0000313" key="1">
    <source>
        <dbReference type="EMBL" id="KAH3749224.1"/>
    </source>
</evidence>
<organism evidence="1 2">
    <name type="scientific">Dreissena polymorpha</name>
    <name type="common">Zebra mussel</name>
    <name type="synonym">Mytilus polymorpha</name>
    <dbReference type="NCBI Taxonomy" id="45954"/>
    <lineage>
        <taxon>Eukaryota</taxon>
        <taxon>Metazoa</taxon>
        <taxon>Spiralia</taxon>
        <taxon>Lophotrochozoa</taxon>
        <taxon>Mollusca</taxon>
        <taxon>Bivalvia</taxon>
        <taxon>Autobranchia</taxon>
        <taxon>Heteroconchia</taxon>
        <taxon>Euheterodonta</taxon>
        <taxon>Imparidentia</taxon>
        <taxon>Neoheterodontei</taxon>
        <taxon>Myida</taxon>
        <taxon>Dreissenoidea</taxon>
        <taxon>Dreissenidae</taxon>
        <taxon>Dreissena</taxon>
    </lineage>
</organism>
<reference evidence="1" key="2">
    <citation type="submission" date="2020-11" db="EMBL/GenBank/DDBJ databases">
        <authorList>
            <person name="McCartney M.A."/>
            <person name="Auch B."/>
            <person name="Kono T."/>
            <person name="Mallez S."/>
            <person name="Becker A."/>
            <person name="Gohl D.M."/>
            <person name="Silverstein K.A.T."/>
            <person name="Koren S."/>
            <person name="Bechman K.B."/>
            <person name="Herman A."/>
            <person name="Abrahante J.E."/>
            <person name="Garbe J."/>
        </authorList>
    </citation>
    <scope>NUCLEOTIDE SEQUENCE</scope>
    <source>
        <strain evidence="1">Duluth1</strain>
        <tissue evidence="1">Whole animal</tissue>
    </source>
</reference>